<name>Q8DS97_STRMU</name>
<evidence type="ECO:0000313" key="2">
    <source>
        <dbReference type="Proteomes" id="UP000002512"/>
    </source>
</evidence>
<evidence type="ECO:0000313" key="1">
    <source>
        <dbReference type="EMBL" id="AAN59523.1"/>
    </source>
</evidence>
<protein>
    <submittedName>
        <fullName evidence="1">Uncharacterized protein</fullName>
    </submittedName>
</protein>
<dbReference type="HOGENOM" id="CLU_3104436_0_0_9"/>
<dbReference type="EMBL" id="AE014133">
    <property type="protein sequence ID" value="AAN59523.1"/>
    <property type="molecule type" value="Genomic_DNA"/>
</dbReference>
<dbReference type="Proteomes" id="UP000002512">
    <property type="component" value="Chromosome"/>
</dbReference>
<gene>
    <name evidence="1" type="ordered locus">SMU_1912c</name>
</gene>
<dbReference type="AlphaFoldDB" id="Q8DS97"/>
<accession>Q8DS97</accession>
<sequence length="51" mass="6261">MKKLSKEVGQRKLHPLSFIFQRRSIDRIEKHEITFIFRTVTFKMQKIEKGR</sequence>
<proteinExistence type="predicted"/>
<reference evidence="1 2" key="1">
    <citation type="journal article" date="2002" name="Proc. Natl. Acad. Sci. U.S.A.">
        <title>Genome sequence of Streptococcus mutans UA159, a cariogenic dental pathogen.</title>
        <authorList>
            <person name="Ajdic D."/>
            <person name="McShan W.M."/>
            <person name="McLaughlin R.E."/>
            <person name="Savic G."/>
            <person name="Chang J."/>
            <person name="Carson M.B."/>
            <person name="Primeaux C."/>
            <person name="Tian R."/>
            <person name="Kenton S."/>
            <person name="Jia H."/>
            <person name="Lin S."/>
            <person name="Qian Y."/>
            <person name="Li S."/>
            <person name="Zhu H."/>
            <person name="Najar F."/>
            <person name="Lai H."/>
            <person name="White J."/>
            <person name="Roe B.A."/>
            <person name="Ferretti J.J."/>
        </authorList>
    </citation>
    <scope>NUCLEOTIDE SEQUENCE [LARGE SCALE GENOMIC DNA]</scope>
    <source>
        <strain evidence="2">ATCC 700610 / UA159</strain>
    </source>
</reference>
<organism evidence="1 2">
    <name type="scientific">Streptococcus mutans serotype c (strain ATCC 700610 / UA159)</name>
    <dbReference type="NCBI Taxonomy" id="210007"/>
    <lineage>
        <taxon>Bacteria</taxon>
        <taxon>Bacillati</taxon>
        <taxon>Bacillota</taxon>
        <taxon>Bacilli</taxon>
        <taxon>Lactobacillales</taxon>
        <taxon>Streptococcaceae</taxon>
        <taxon>Streptococcus</taxon>
    </lineage>
</organism>
<keyword evidence="2" id="KW-1185">Reference proteome</keyword>
<dbReference type="KEGG" id="smu:SMU_1912c"/>